<dbReference type="PANTHER" id="PTHR32248:SF4">
    <property type="entry name" value="RNA POLYMERASE SIGMA-54 FACTOR"/>
    <property type="match status" value="1"/>
</dbReference>
<keyword evidence="5" id="KW-0805">Transcription regulation</keyword>
<dbReference type="PANTHER" id="PTHR32248">
    <property type="entry name" value="RNA POLYMERASE SIGMA-54 FACTOR"/>
    <property type="match status" value="1"/>
</dbReference>
<name>A0A1W6LPI2_9BACT</name>
<dbReference type="PROSITE" id="PS50044">
    <property type="entry name" value="SIGMA54_3"/>
    <property type="match status" value="1"/>
</dbReference>
<organism evidence="12 13">
    <name type="scientific">Sedimentisphaera salicampi</name>
    <dbReference type="NCBI Taxonomy" id="1941349"/>
    <lineage>
        <taxon>Bacteria</taxon>
        <taxon>Pseudomonadati</taxon>
        <taxon>Planctomycetota</taxon>
        <taxon>Phycisphaerae</taxon>
        <taxon>Sedimentisphaerales</taxon>
        <taxon>Sedimentisphaeraceae</taxon>
        <taxon>Sedimentisphaera</taxon>
    </lineage>
</organism>
<dbReference type="PIRSF" id="PIRSF000774">
    <property type="entry name" value="RpoN"/>
    <property type="match status" value="1"/>
</dbReference>
<feature type="domain" description="RNA polymerase sigma factor 54 core-binding" evidence="11">
    <location>
        <begin position="123"/>
        <end position="312"/>
    </location>
</feature>
<dbReference type="NCBIfam" id="TIGR02395">
    <property type="entry name" value="rpoN_sigma"/>
    <property type="match status" value="1"/>
</dbReference>
<evidence type="ECO:0000256" key="6">
    <source>
        <dbReference type="ARBA" id="ARBA00023082"/>
    </source>
</evidence>
<keyword evidence="4" id="KW-0548">Nucleotidyltransferase</keyword>
<feature type="domain" description="RNA polymerase sigma factor 54 DNA-binding" evidence="10">
    <location>
        <begin position="327"/>
        <end position="487"/>
    </location>
</feature>
<proteinExistence type="inferred from homology"/>
<dbReference type="GO" id="GO:0001216">
    <property type="term" value="F:DNA-binding transcription activator activity"/>
    <property type="evidence" value="ECO:0007669"/>
    <property type="project" value="InterPro"/>
</dbReference>
<evidence type="ECO:0000256" key="9">
    <source>
        <dbReference type="SAM" id="MobiDB-lite"/>
    </source>
</evidence>
<evidence type="ECO:0000256" key="8">
    <source>
        <dbReference type="ARBA" id="ARBA00023163"/>
    </source>
</evidence>
<dbReference type="Proteomes" id="UP000193334">
    <property type="component" value="Chromosome"/>
</dbReference>
<dbReference type="KEGG" id="pbp:STSP1_02111"/>
<keyword evidence="3" id="KW-0808">Transferase</keyword>
<dbReference type="PROSITE" id="PS00718">
    <property type="entry name" value="SIGMA54_2"/>
    <property type="match status" value="1"/>
</dbReference>
<dbReference type="GO" id="GO:0006352">
    <property type="term" value="P:DNA-templated transcription initiation"/>
    <property type="evidence" value="ECO:0007669"/>
    <property type="project" value="InterPro"/>
</dbReference>
<dbReference type="Gene3D" id="1.10.10.60">
    <property type="entry name" value="Homeodomain-like"/>
    <property type="match status" value="1"/>
</dbReference>
<dbReference type="GO" id="GO:0016779">
    <property type="term" value="F:nucleotidyltransferase activity"/>
    <property type="evidence" value="ECO:0007669"/>
    <property type="project" value="UniProtKB-KW"/>
</dbReference>
<keyword evidence="6" id="KW-0731">Sigma factor</keyword>
<dbReference type="STRING" id="1941349.STSP1_02111"/>
<dbReference type="Pfam" id="PF00309">
    <property type="entry name" value="Sigma54_AID"/>
    <property type="match status" value="1"/>
</dbReference>
<evidence type="ECO:0000259" key="11">
    <source>
        <dbReference type="Pfam" id="PF04963"/>
    </source>
</evidence>
<comment type="similarity">
    <text evidence="1">Belongs to the sigma-54 factor family.</text>
</comment>
<keyword evidence="8" id="KW-0804">Transcription</keyword>
<protein>
    <submittedName>
        <fullName evidence="12">RNA polymerase sigma-54 factor 1</fullName>
    </submittedName>
</protein>
<dbReference type="InterPro" id="IPR007634">
    <property type="entry name" value="RNA_pol_sigma_54_DNA-bd"/>
</dbReference>
<gene>
    <name evidence="12" type="primary">rpoN1</name>
    <name evidence="12" type="ORF">STSP1_02111</name>
</gene>
<evidence type="ECO:0000313" key="12">
    <source>
        <dbReference type="EMBL" id="ARN57690.1"/>
    </source>
</evidence>
<sequence length="489" mass="55168">MAMELQLTGQLKQELQMKLTPAMLQSMEVLQMPLMALEQKVASELSSNPVLEVDSAESVDAPEEVLEQTEDSFDEKELDVSPDNTSDSFERLDSLSGDFDGDEENYVPAKYDSDEDPKMDALQNTADSGISLQEHLLDQWRLFNIDSETFLAGEYIIRSLDERGYLNTELEEIEDSTEFSSEIIQNAHELIKQLEPAGVGARSIRECLLIQIEQDDSPNPLAEKAVREHYDMLIANHLPELARKLGCEMDELQEVIKYLSHLDTSPGLLFGQEMDNAPIKADIIVEEDPESDDYIVRLASGALPPLNVSEYYEKMAADKNTPSETKKYLQENLRSARWLIEAIAQRRETLLKIAAYIVKKQKDFFVKGRIALVPLSMQEIADYIGVHIATVSRAVSGKYAMCPNGIVPLRDFFSSGRLEGVEDGESKGAESVKEVLKQVIEQEDKAKPFSDKKLCEEMEKKGIKIARRTVAKYRDQLAIPSAKMRKQYK</sequence>
<dbReference type="InterPro" id="IPR007046">
    <property type="entry name" value="RNA_pol_sigma_54_core-bd"/>
</dbReference>
<evidence type="ECO:0000256" key="5">
    <source>
        <dbReference type="ARBA" id="ARBA00023015"/>
    </source>
</evidence>
<feature type="compositionally biased region" description="Acidic residues" evidence="9">
    <location>
        <begin position="54"/>
        <end position="77"/>
    </location>
</feature>
<dbReference type="AlphaFoldDB" id="A0A1W6LPI2"/>
<keyword evidence="7" id="KW-0238">DNA-binding</keyword>
<feature type="region of interest" description="Disordered" evidence="9">
    <location>
        <begin position="52"/>
        <end position="90"/>
    </location>
</feature>
<accession>A0A1W6LPI2</accession>
<dbReference type="Pfam" id="PF04963">
    <property type="entry name" value="Sigma54_CBD"/>
    <property type="match status" value="1"/>
</dbReference>
<dbReference type="Pfam" id="PF04552">
    <property type="entry name" value="Sigma54_DBD"/>
    <property type="match status" value="1"/>
</dbReference>
<evidence type="ECO:0000256" key="2">
    <source>
        <dbReference type="ARBA" id="ARBA00022478"/>
    </source>
</evidence>
<evidence type="ECO:0000256" key="3">
    <source>
        <dbReference type="ARBA" id="ARBA00022679"/>
    </source>
</evidence>
<dbReference type="InterPro" id="IPR038709">
    <property type="entry name" value="RpoN_core-bd_sf"/>
</dbReference>
<evidence type="ECO:0000256" key="1">
    <source>
        <dbReference type="ARBA" id="ARBA00008798"/>
    </source>
</evidence>
<dbReference type="InterPro" id="IPR000394">
    <property type="entry name" value="RNA_pol_sigma_54"/>
</dbReference>
<dbReference type="Gene3D" id="1.10.10.1330">
    <property type="entry name" value="RNA polymerase sigma-54 factor, core-binding domain"/>
    <property type="match status" value="1"/>
</dbReference>
<reference evidence="13" key="1">
    <citation type="submission" date="2017-04" db="EMBL/GenBank/DDBJ databases">
        <title>Comparative genomics and description of representatives of a novel lineage of planctomycetes thriving in anoxic sediments.</title>
        <authorList>
            <person name="Spring S."/>
            <person name="Bunk B."/>
            <person name="Sproer C."/>
        </authorList>
    </citation>
    <scope>NUCLEOTIDE SEQUENCE [LARGE SCALE GENOMIC DNA]</scope>
    <source>
        <strain evidence="13">ST-PulAB-D4</strain>
    </source>
</reference>
<dbReference type="GO" id="GO:0016987">
    <property type="term" value="F:sigma factor activity"/>
    <property type="evidence" value="ECO:0007669"/>
    <property type="project" value="UniProtKB-KW"/>
</dbReference>
<dbReference type="EMBL" id="CP021023">
    <property type="protein sequence ID" value="ARN57690.1"/>
    <property type="molecule type" value="Genomic_DNA"/>
</dbReference>
<dbReference type="RefSeq" id="WP_085756317.1">
    <property type="nucleotide sequence ID" value="NZ_CP021023.1"/>
</dbReference>
<evidence type="ECO:0000313" key="13">
    <source>
        <dbReference type="Proteomes" id="UP000193334"/>
    </source>
</evidence>
<dbReference type="PRINTS" id="PR00045">
    <property type="entry name" value="SIGMA54FCT"/>
</dbReference>
<evidence type="ECO:0000256" key="4">
    <source>
        <dbReference type="ARBA" id="ARBA00022695"/>
    </source>
</evidence>
<dbReference type="GO" id="GO:0000428">
    <property type="term" value="C:DNA-directed RNA polymerase complex"/>
    <property type="evidence" value="ECO:0007669"/>
    <property type="project" value="UniProtKB-KW"/>
</dbReference>
<evidence type="ECO:0000256" key="7">
    <source>
        <dbReference type="ARBA" id="ARBA00023125"/>
    </source>
</evidence>
<keyword evidence="2" id="KW-0240">DNA-directed RNA polymerase</keyword>
<evidence type="ECO:0000259" key="10">
    <source>
        <dbReference type="Pfam" id="PF04552"/>
    </source>
</evidence>
<keyword evidence="13" id="KW-1185">Reference proteome</keyword>
<dbReference type="GO" id="GO:0003677">
    <property type="term" value="F:DNA binding"/>
    <property type="evidence" value="ECO:0007669"/>
    <property type="project" value="UniProtKB-KW"/>
</dbReference>